<protein>
    <recommendedName>
        <fullName evidence="2">Glycosyltransferase 2-like domain-containing protein</fullName>
    </recommendedName>
</protein>
<sequence length="301" mass="34386">MFDISIIIVNYKVKEYIIPCIESIYKHTSKSLRYEILVIDNNSNDGSIDAIKSQFSEVKIYENTENIGFSKAVNQGAETAIGKYIFILNPDTKLIEDSISILFTFLEKHETVAVAGPALVTESGIKQQSYWKEPTLINTILSIYHLDFLNYKKNYQHEIGDKTILVDAISGGAFFVQRDVFQNLNGYHPNLFWMEDIDFCTKVRKLDNKIIYYPETKIIHYGGKSAEKNLHIAISNQLLSKIKYFKLHHSGIETIILTVAILFIALIKSILFLIVFPLGSNYRKKMIGYLSVIKGILTNTH</sequence>
<dbReference type="SUPFAM" id="SSF53448">
    <property type="entry name" value="Nucleotide-diphospho-sugar transferases"/>
    <property type="match status" value="1"/>
</dbReference>
<reference evidence="3" key="1">
    <citation type="submission" date="2018-05" db="EMBL/GenBank/DDBJ databases">
        <authorList>
            <person name="Lanie J.A."/>
            <person name="Ng W.-L."/>
            <person name="Kazmierczak K.M."/>
            <person name="Andrzejewski T.M."/>
            <person name="Davidsen T.M."/>
            <person name="Wayne K.J."/>
            <person name="Tettelin H."/>
            <person name="Glass J.I."/>
            <person name="Rusch D."/>
            <person name="Podicherti R."/>
            <person name="Tsui H.-C.T."/>
            <person name="Winkler M.E."/>
        </authorList>
    </citation>
    <scope>NUCLEOTIDE SEQUENCE</scope>
</reference>
<keyword evidence="1" id="KW-1133">Transmembrane helix</keyword>
<evidence type="ECO:0000259" key="2">
    <source>
        <dbReference type="Pfam" id="PF00535"/>
    </source>
</evidence>
<name>A0A381UN80_9ZZZZ</name>
<dbReference type="EMBL" id="UINC01006787">
    <property type="protein sequence ID" value="SVA29626.1"/>
    <property type="molecule type" value="Genomic_DNA"/>
</dbReference>
<dbReference type="InterPro" id="IPR001173">
    <property type="entry name" value="Glyco_trans_2-like"/>
</dbReference>
<feature type="transmembrane region" description="Helical" evidence="1">
    <location>
        <begin position="255"/>
        <end position="276"/>
    </location>
</feature>
<organism evidence="3">
    <name type="scientific">marine metagenome</name>
    <dbReference type="NCBI Taxonomy" id="408172"/>
    <lineage>
        <taxon>unclassified sequences</taxon>
        <taxon>metagenomes</taxon>
        <taxon>ecological metagenomes</taxon>
    </lineage>
</organism>
<evidence type="ECO:0000256" key="1">
    <source>
        <dbReference type="SAM" id="Phobius"/>
    </source>
</evidence>
<dbReference type="PANTHER" id="PTHR43179:SF7">
    <property type="entry name" value="RHAMNOSYLTRANSFERASE WBBL"/>
    <property type="match status" value="1"/>
</dbReference>
<accession>A0A381UN80</accession>
<dbReference type="InterPro" id="IPR029044">
    <property type="entry name" value="Nucleotide-diphossugar_trans"/>
</dbReference>
<dbReference type="CDD" id="cd04186">
    <property type="entry name" value="GT_2_like_c"/>
    <property type="match status" value="1"/>
</dbReference>
<evidence type="ECO:0000313" key="3">
    <source>
        <dbReference type="EMBL" id="SVA29626.1"/>
    </source>
</evidence>
<keyword evidence="1" id="KW-0472">Membrane</keyword>
<feature type="domain" description="Glycosyltransferase 2-like" evidence="2">
    <location>
        <begin position="5"/>
        <end position="181"/>
    </location>
</feature>
<dbReference type="Gene3D" id="3.90.550.10">
    <property type="entry name" value="Spore Coat Polysaccharide Biosynthesis Protein SpsA, Chain A"/>
    <property type="match status" value="1"/>
</dbReference>
<keyword evidence="1" id="KW-0812">Transmembrane</keyword>
<dbReference type="AlphaFoldDB" id="A0A381UN80"/>
<dbReference type="Pfam" id="PF00535">
    <property type="entry name" value="Glycos_transf_2"/>
    <property type="match status" value="1"/>
</dbReference>
<proteinExistence type="predicted"/>
<dbReference type="PANTHER" id="PTHR43179">
    <property type="entry name" value="RHAMNOSYLTRANSFERASE WBBL"/>
    <property type="match status" value="1"/>
</dbReference>
<gene>
    <name evidence="3" type="ORF">METZ01_LOCUS82480</name>
</gene>